<protein>
    <recommendedName>
        <fullName evidence="5">NADH dehydrogenase [ubiquinone] 1 alpha subcomplex subunit 7</fullName>
    </recommendedName>
    <alternativeName>
        <fullName evidence="14">Complex I-B14.5a</fullName>
    </alternativeName>
    <alternativeName>
        <fullName evidence="13">NADH-ubiquinone oxidoreductase subunit B14.5a</fullName>
    </alternativeName>
</protein>
<proteinExistence type="inferred from homology"/>
<evidence type="ECO:0000256" key="5">
    <source>
        <dbReference type="ARBA" id="ARBA00016383"/>
    </source>
</evidence>
<dbReference type="Pfam" id="PF07347">
    <property type="entry name" value="CI-B14_5a"/>
    <property type="match status" value="1"/>
</dbReference>
<keyword evidence="6" id="KW-0813">Transport</keyword>
<dbReference type="STRING" id="139723.A0A182MSD2"/>
<comment type="function">
    <text evidence="1">Accessory subunit of the mitochondrial membrane respiratory chain NADH dehydrogenase (Complex I), that is believed not to be involved in catalysis. Complex I functions in the transfer of electrons from NADH to the respiratory chain. The immediate electron acceptor for the enzyme is believed to be ubiquinone.</text>
</comment>
<evidence type="ECO:0000256" key="4">
    <source>
        <dbReference type="ARBA" id="ARBA00011533"/>
    </source>
</evidence>
<comment type="subcellular location">
    <subcellularLocation>
        <location evidence="2">Mitochondrion inner membrane</location>
        <topology evidence="2">Peripheral membrane protein</topology>
        <orientation evidence="2">Matrix side</orientation>
    </subcellularLocation>
</comment>
<evidence type="ECO:0000256" key="11">
    <source>
        <dbReference type="ARBA" id="ARBA00023128"/>
    </source>
</evidence>
<evidence type="ECO:0000313" key="16">
    <source>
        <dbReference type="Proteomes" id="UP000075883"/>
    </source>
</evidence>
<dbReference type="GO" id="GO:0005743">
    <property type="term" value="C:mitochondrial inner membrane"/>
    <property type="evidence" value="ECO:0007669"/>
    <property type="project" value="UniProtKB-SubCell"/>
</dbReference>
<evidence type="ECO:0000256" key="12">
    <source>
        <dbReference type="ARBA" id="ARBA00023136"/>
    </source>
</evidence>
<reference evidence="15" key="2">
    <citation type="submission" date="2020-05" db="UniProtKB">
        <authorList>
            <consortium name="EnsemblMetazoa"/>
        </authorList>
    </citation>
    <scope>IDENTIFICATION</scope>
    <source>
        <strain evidence="15">A-37</strain>
    </source>
</reference>
<evidence type="ECO:0000256" key="3">
    <source>
        <dbReference type="ARBA" id="ARBA00005482"/>
    </source>
</evidence>
<evidence type="ECO:0000256" key="1">
    <source>
        <dbReference type="ARBA" id="ARBA00003195"/>
    </source>
</evidence>
<dbReference type="PANTHER" id="PTHR12485">
    <property type="entry name" value="NADH-UBIQUINONE OXIDOREDUCTASE SUBUNIT B"/>
    <property type="match status" value="1"/>
</dbReference>
<keyword evidence="11" id="KW-0496">Mitochondrion</keyword>
<sequence length="397" mass="42672">MSGVVRRDISPMLQKMRNFLLGREHTNALRFEDGIAARTQPPPNLPDGPAHKLSANHYVIRDARREVVPPIDLTAQKLLAEKGPVFERTGAGIFDIPLSRRRGETTDAKSRQFDCVLSDALDRVLARLDNMDCGLEGDDPAPDPVKITFERSRFPLECTQAVVKSLTSSSGTLVCDTRRLTRSTICVSFVPESSVSLICCSKSATASDVLLLGDVLVDVQAEPPVVLGVRFRPVIVRSAAREARTGELRVNGAGAGALVPLPVALNVCEVSDGRFLFDRPLQVLVSFAEDSPLLTVEPACAVGLRVTDLAMDGLRSPWLLTTANSSVTVPLAVLSALSLRRGPTGERGMRDPAPPAPAAADGATLVRSIMRSEKPVLRKPVAFAMSTVISSSFTYTP</sequence>
<dbReference type="EMBL" id="AXCM01002699">
    <property type="status" value="NOT_ANNOTATED_CDS"/>
    <property type="molecule type" value="Genomic_DNA"/>
</dbReference>
<evidence type="ECO:0000256" key="7">
    <source>
        <dbReference type="ARBA" id="ARBA00022660"/>
    </source>
</evidence>
<dbReference type="AlphaFoldDB" id="A0A182MSD2"/>
<comment type="subunit">
    <text evidence="4">Complex I is composed of 45 different subunits.</text>
</comment>
<dbReference type="GO" id="GO:0006120">
    <property type="term" value="P:mitochondrial electron transport, NADH to ubiquinone"/>
    <property type="evidence" value="ECO:0007669"/>
    <property type="project" value="TreeGrafter"/>
</dbReference>
<keyword evidence="12" id="KW-0472">Membrane</keyword>
<keyword evidence="10" id="KW-0007">Acetylation</keyword>
<dbReference type="InterPro" id="IPR009947">
    <property type="entry name" value="NDUA7"/>
</dbReference>
<evidence type="ECO:0000256" key="8">
    <source>
        <dbReference type="ARBA" id="ARBA00022792"/>
    </source>
</evidence>
<dbReference type="VEuPathDB" id="VectorBase:ACUA025099"/>
<evidence type="ECO:0000256" key="6">
    <source>
        <dbReference type="ARBA" id="ARBA00022448"/>
    </source>
</evidence>
<keyword evidence="7" id="KW-0679">Respiratory chain</keyword>
<dbReference type="Proteomes" id="UP000075883">
    <property type="component" value="Unassembled WGS sequence"/>
</dbReference>
<evidence type="ECO:0000256" key="2">
    <source>
        <dbReference type="ARBA" id="ARBA00004443"/>
    </source>
</evidence>
<organism evidence="15 16">
    <name type="scientific">Anopheles culicifacies</name>
    <dbReference type="NCBI Taxonomy" id="139723"/>
    <lineage>
        <taxon>Eukaryota</taxon>
        <taxon>Metazoa</taxon>
        <taxon>Ecdysozoa</taxon>
        <taxon>Arthropoda</taxon>
        <taxon>Hexapoda</taxon>
        <taxon>Insecta</taxon>
        <taxon>Pterygota</taxon>
        <taxon>Neoptera</taxon>
        <taxon>Endopterygota</taxon>
        <taxon>Diptera</taxon>
        <taxon>Nematocera</taxon>
        <taxon>Culicoidea</taxon>
        <taxon>Culicidae</taxon>
        <taxon>Anophelinae</taxon>
        <taxon>Anopheles</taxon>
        <taxon>culicifacies species complex</taxon>
    </lineage>
</organism>
<dbReference type="EnsemblMetazoa" id="ACUA025099-RA">
    <property type="protein sequence ID" value="ACUA025099-PA"/>
    <property type="gene ID" value="ACUA025099"/>
</dbReference>
<keyword evidence="8" id="KW-0999">Mitochondrion inner membrane</keyword>
<evidence type="ECO:0000256" key="14">
    <source>
        <dbReference type="ARBA" id="ARBA00033401"/>
    </source>
</evidence>
<evidence type="ECO:0000256" key="9">
    <source>
        <dbReference type="ARBA" id="ARBA00022982"/>
    </source>
</evidence>
<comment type="similarity">
    <text evidence="3">Belongs to the complex I NDUFA7 subunit family.</text>
</comment>
<dbReference type="PANTHER" id="PTHR12485:SF1">
    <property type="entry name" value="NADH DEHYDROGENASE [UBIQUINONE] 1 ALPHA SUBCOMPLEX SUBUNIT 7"/>
    <property type="match status" value="1"/>
</dbReference>
<keyword evidence="9" id="KW-0249">Electron transport</keyword>
<keyword evidence="16" id="KW-1185">Reference proteome</keyword>
<accession>A0A182MSD2</accession>
<reference evidence="16" key="1">
    <citation type="submission" date="2013-09" db="EMBL/GenBank/DDBJ databases">
        <title>The Genome Sequence of Anopheles culicifacies species A.</title>
        <authorList>
            <consortium name="The Broad Institute Genomics Platform"/>
            <person name="Neafsey D.E."/>
            <person name="Besansky N."/>
            <person name="Howell P."/>
            <person name="Walton C."/>
            <person name="Young S.K."/>
            <person name="Zeng Q."/>
            <person name="Gargeya S."/>
            <person name="Fitzgerald M."/>
            <person name="Haas B."/>
            <person name="Abouelleil A."/>
            <person name="Allen A.W."/>
            <person name="Alvarado L."/>
            <person name="Arachchi H.M."/>
            <person name="Berlin A.M."/>
            <person name="Chapman S.B."/>
            <person name="Gainer-Dewar J."/>
            <person name="Goldberg J."/>
            <person name="Griggs A."/>
            <person name="Gujja S."/>
            <person name="Hansen M."/>
            <person name="Howarth C."/>
            <person name="Imamovic A."/>
            <person name="Ireland A."/>
            <person name="Larimer J."/>
            <person name="McCowan C."/>
            <person name="Murphy C."/>
            <person name="Pearson M."/>
            <person name="Poon T.W."/>
            <person name="Priest M."/>
            <person name="Roberts A."/>
            <person name="Saif S."/>
            <person name="Shea T."/>
            <person name="Sisk P."/>
            <person name="Sykes S."/>
            <person name="Wortman J."/>
            <person name="Nusbaum C."/>
            <person name="Birren B."/>
        </authorList>
    </citation>
    <scope>NUCLEOTIDE SEQUENCE [LARGE SCALE GENOMIC DNA]</scope>
    <source>
        <strain evidence="16">A-37</strain>
    </source>
</reference>
<evidence type="ECO:0000256" key="10">
    <source>
        <dbReference type="ARBA" id="ARBA00022990"/>
    </source>
</evidence>
<evidence type="ECO:0000256" key="13">
    <source>
        <dbReference type="ARBA" id="ARBA00030360"/>
    </source>
</evidence>
<evidence type="ECO:0000313" key="15">
    <source>
        <dbReference type="EnsemblMetazoa" id="ACUA025099-PA"/>
    </source>
</evidence>
<name>A0A182MSD2_9DIPT</name>